<reference evidence="2 3" key="1">
    <citation type="journal article" date="2019" name="J. Ind. Microbiol. Biotechnol.">
        <title>The complete genomic sequence of Streptomyces spectabilis NRRL-2792 and identification of secondary metabolite biosynthetic gene clusters.</title>
        <authorList>
            <person name="Sinha A."/>
            <person name="Phillips-Salemka S."/>
            <person name="Niraula T.A."/>
            <person name="Short K.A."/>
            <person name="Niraula N.P."/>
        </authorList>
    </citation>
    <scope>NUCLEOTIDE SEQUENCE [LARGE SCALE GENOMIC DNA]</scope>
    <source>
        <strain evidence="2 3">NRRL 2792</strain>
    </source>
</reference>
<dbReference type="AlphaFoldDB" id="A0A516R6I3"/>
<evidence type="ECO:0000313" key="2">
    <source>
        <dbReference type="EMBL" id="QDQ11263.1"/>
    </source>
</evidence>
<evidence type="ECO:0000256" key="1">
    <source>
        <dbReference type="SAM" id="MobiDB-lite"/>
    </source>
</evidence>
<feature type="region of interest" description="Disordered" evidence="1">
    <location>
        <begin position="49"/>
        <end position="78"/>
    </location>
</feature>
<name>A0A516R6I3_STRST</name>
<organism evidence="2 3">
    <name type="scientific">Streptomyces spectabilis</name>
    <dbReference type="NCBI Taxonomy" id="68270"/>
    <lineage>
        <taxon>Bacteria</taxon>
        <taxon>Bacillati</taxon>
        <taxon>Actinomycetota</taxon>
        <taxon>Actinomycetes</taxon>
        <taxon>Kitasatosporales</taxon>
        <taxon>Streptomycetaceae</taxon>
        <taxon>Streptomyces</taxon>
    </lineage>
</organism>
<accession>A0A516R6I3</accession>
<protein>
    <submittedName>
        <fullName evidence="2">Uncharacterized protein</fullName>
    </submittedName>
</protein>
<proteinExistence type="predicted"/>
<dbReference type="EMBL" id="CP040916">
    <property type="protein sequence ID" value="QDQ11263.1"/>
    <property type="molecule type" value="Genomic_DNA"/>
</dbReference>
<sequence>MGRVVVRDGAGRELAAGRAGRLARPLGRTAYARVVRLHADDPQGLVEALRRPRRPGGEPGTGCPVTAPPDARDLVTRE</sequence>
<gene>
    <name evidence="2" type="ORF">FH965_12275</name>
</gene>
<dbReference type="Proteomes" id="UP000316806">
    <property type="component" value="Chromosome"/>
</dbReference>
<evidence type="ECO:0000313" key="3">
    <source>
        <dbReference type="Proteomes" id="UP000316806"/>
    </source>
</evidence>